<evidence type="ECO:0000313" key="2">
    <source>
        <dbReference type="Proteomes" id="UP000249661"/>
    </source>
</evidence>
<keyword evidence="2" id="KW-1185">Reference proteome</keyword>
<gene>
    <name evidence="1" type="ORF">BO66DRAFT_389396</name>
</gene>
<proteinExistence type="predicted"/>
<accession>A0ACD1HHM9</accession>
<feature type="non-terminal residue" evidence="1">
    <location>
        <position position="54"/>
    </location>
</feature>
<dbReference type="Proteomes" id="UP000249661">
    <property type="component" value="Unassembled WGS sequence"/>
</dbReference>
<protein>
    <submittedName>
        <fullName evidence="1">Uncharacterized protein</fullName>
    </submittedName>
</protein>
<sequence>MESDQSAGQHALSFIVIVIVIVIGTVDLCGSGRGCMLRVSPKGTAREESLPLIV</sequence>
<organism evidence="1 2">
    <name type="scientific">Aspergillus aculeatinus CBS 121060</name>
    <dbReference type="NCBI Taxonomy" id="1448322"/>
    <lineage>
        <taxon>Eukaryota</taxon>
        <taxon>Fungi</taxon>
        <taxon>Dikarya</taxon>
        <taxon>Ascomycota</taxon>
        <taxon>Pezizomycotina</taxon>
        <taxon>Eurotiomycetes</taxon>
        <taxon>Eurotiomycetidae</taxon>
        <taxon>Eurotiales</taxon>
        <taxon>Aspergillaceae</taxon>
        <taxon>Aspergillus</taxon>
        <taxon>Aspergillus subgen. Circumdati</taxon>
    </lineage>
</organism>
<dbReference type="EMBL" id="KZ824940">
    <property type="protein sequence ID" value="RAH73298.1"/>
    <property type="molecule type" value="Genomic_DNA"/>
</dbReference>
<name>A0ACD1HHM9_9EURO</name>
<evidence type="ECO:0000313" key="1">
    <source>
        <dbReference type="EMBL" id="RAH73298.1"/>
    </source>
</evidence>
<reference evidence="1" key="1">
    <citation type="submission" date="2018-02" db="EMBL/GenBank/DDBJ databases">
        <title>The genomes of Aspergillus section Nigri reveals drivers in fungal speciation.</title>
        <authorList>
            <consortium name="DOE Joint Genome Institute"/>
            <person name="Vesth T.C."/>
            <person name="Nybo J."/>
            <person name="Theobald S."/>
            <person name="Brandl J."/>
            <person name="Frisvad J.C."/>
            <person name="Nielsen K.F."/>
            <person name="Lyhne E.K."/>
            <person name="Kogle M.E."/>
            <person name="Kuo A."/>
            <person name="Riley R."/>
            <person name="Clum A."/>
            <person name="Nolan M."/>
            <person name="Lipzen A."/>
            <person name="Salamov A."/>
            <person name="Henrissat B."/>
            <person name="Wiebenga A."/>
            <person name="De vries R.P."/>
            <person name="Grigoriev I.V."/>
            <person name="Mortensen U.H."/>
            <person name="Andersen M.R."/>
            <person name="Baker S.E."/>
        </authorList>
    </citation>
    <scope>NUCLEOTIDE SEQUENCE</scope>
    <source>
        <strain evidence="1">CBS 121060</strain>
    </source>
</reference>